<dbReference type="InterPro" id="IPR051211">
    <property type="entry name" value="PG_lysyltransferase"/>
</dbReference>
<evidence type="ECO:0000256" key="5">
    <source>
        <dbReference type="ARBA" id="ARBA00023136"/>
    </source>
</evidence>
<dbReference type="HOGENOM" id="CLU_032338_0_1_1"/>
<evidence type="ECO:0000256" key="1">
    <source>
        <dbReference type="ARBA" id="ARBA00004651"/>
    </source>
</evidence>
<keyword evidence="4" id="KW-1133">Transmembrane helix</keyword>
<gene>
    <name evidence="7" type="ORF">MAC_05710</name>
</gene>
<dbReference type="STRING" id="655827.E9E762"/>
<protein>
    <recommendedName>
        <fullName evidence="6">Phosphatidylglycerol lysyltransferase C-terminal domain-containing protein</fullName>
    </recommendedName>
</protein>
<organism evidence="8">
    <name type="scientific">Metarhizium acridum (strain CQMa 102)</name>
    <dbReference type="NCBI Taxonomy" id="655827"/>
    <lineage>
        <taxon>Eukaryota</taxon>
        <taxon>Fungi</taxon>
        <taxon>Dikarya</taxon>
        <taxon>Ascomycota</taxon>
        <taxon>Pezizomycotina</taxon>
        <taxon>Sordariomycetes</taxon>
        <taxon>Hypocreomycetidae</taxon>
        <taxon>Hypocreales</taxon>
        <taxon>Clavicipitaceae</taxon>
        <taxon>Metarhizium</taxon>
    </lineage>
</organism>
<feature type="domain" description="Phosphatidylglycerol lysyltransferase C-terminal" evidence="6">
    <location>
        <begin position="105"/>
        <end position="391"/>
    </location>
</feature>
<dbReference type="PANTHER" id="PTHR34697">
    <property type="entry name" value="PHOSPHATIDYLGLYCEROL LYSYLTRANSFERASE"/>
    <property type="match status" value="1"/>
</dbReference>
<evidence type="ECO:0000256" key="3">
    <source>
        <dbReference type="ARBA" id="ARBA00022692"/>
    </source>
</evidence>
<dbReference type="InterPro" id="IPR024320">
    <property type="entry name" value="LPG_synthase_C"/>
</dbReference>
<evidence type="ECO:0000256" key="4">
    <source>
        <dbReference type="ARBA" id="ARBA00022989"/>
    </source>
</evidence>
<dbReference type="OMA" id="TEANAPC"/>
<proteinExistence type="predicted"/>
<accession>E9E762</accession>
<sequence>MDRYVLRRPRTHASATEANAPCCQRLFTKPNNHTPLIHRIAKSYELEFPSHQKTTDHIGDATRSKSRWQALGGGNENHSFGGTLVATTVNRIPDETYDEYSRTFHMVLLDPSYQVYTSPTGHGSVMYKIENETMVVVGDPMCGKDDLGSLLEEIEKFRNLRHPTKLKLAFMGVGQSFIQYADTKGWDYIEFGSERVVNPMRNAVLENQAGKRMLTQCQHLLDPKQGLKMGFYAPSISGINSHLEQQLEQLYDDWRDAKGAKKSGDAQAFITAYDIFSYRRKTAFLYISDSEGEIAGMAMLRQLGAESGFYVDPCIASGSAPKGVTELLMVSGMRLLRRAEIPYLSLGVEPFADLATRGFLARAARSLYKIFTDRASVTGKKAYNDKFRPDPVLESSLYVVFPKGKKKALLPNFPIREAWAIMQVAHIQADDGLKKPACPQHPHIPAANDLAHEEREGVPRRFWDKALVV</sequence>
<keyword evidence="5" id="KW-0472">Membrane</keyword>
<keyword evidence="2" id="KW-1003">Cell membrane</keyword>
<dbReference type="EMBL" id="GL698514">
    <property type="protein sequence ID" value="EFY88237.1"/>
    <property type="molecule type" value="Genomic_DNA"/>
</dbReference>
<dbReference type="GO" id="GO:0055091">
    <property type="term" value="P:phospholipid homeostasis"/>
    <property type="evidence" value="ECO:0007669"/>
    <property type="project" value="TreeGrafter"/>
</dbReference>
<reference evidence="7 8" key="1">
    <citation type="journal article" date="2011" name="PLoS Genet.">
        <title>Genome sequencing and comparative transcriptomics of the model entomopathogenic fungi Metarhizium anisopliae and M. acridum.</title>
        <authorList>
            <person name="Gao Q."/>
            <person name="Jin K."/>
            <person name="Ying S.H."/>
            <person name="Zhang Y."/>
            <person name="Xiao G."/>
            <person name="Shang Y."/>
            <person name="Duan Z."/>
            <person name="Hu X."/>
            <person name="Xie X.Q."/>
            <person name="Zhou G."/>
            <person name="Peng G."/>
            <person name="Luo Z."/>
            <person name="Huang W."/>
            <person name="Wang B."/>
            <person name="Fang W."/>
            <person name="Wang S."/>
            <person name="Zhong Y."/>
            <person name="Ma L.J."/>
            <person name="St Leger R.J."/>
            <person name="Zhao G.P."/>
            <person name="Pei Y."/>
            <person name="Feng M.G."/>
            <person name="Xia Y."/>
            <person name="Wang C."/>
        </authorList>
    </citation>
    <scope>NUCLEOTIDE SEQUENCE [LARGE SCALE GENOMIC DNA]</scope>
    <source>
        <strain evidence="7 8">CQMa 102</strain>
    </source>
</reference>
<dbReference type="Pfam" id="PF09924">
    <property type="entry name" value="LPG_synthase_C"/>
    <property type="match status" value="1"/>
</dbReference>
<keyword evidence="3" id="KW-0812">Transmembrane</keyword>
<comment type="subcellular location">
    <subcellularLocation>
        <location evidence="1">Cell membrane</location>
        <topology evidence="1">Multi-pass membrane protein</topology>
    </subcellularLocation>
</comment>
<dbReference type="OrthoDB" id="5421852at2759"/>
<dbReference type="GO" id="GO:0016755">
    <property type="term" value="F:aminoacyltransferase activity"/>
    <property type="evidence" value="ECO:0007669"/>
    <property type="project" value="TreeGrafter"/>
</dbReference>
<evidence type="ECO:0000256" key="2">
    <source>
        <dbReference type="ARBA" id="ARBA00022475"/>
    </source>
</evidence>
<dbReference type="GeneID" id="19250021"/>
<dbReference type="RefSeq" id="XP_007812050.1">
    <property type="nucleotide sequence ID" value="XM_007813859.1"/>
</dbReference>
<evidence type="ECO:0000313" key="8">
    <source>
        <dbReference type="Proteomes" id="UP000002499"/>
    </source>
</evidence>
<name>E9E762_METAQ</name>
<evidence type="ECO:0000259" key="6">
    <source>
        <dbReference type="Pfam" id="PF09924"/>
    </source>
</evidence>
<dbReference type="PANTHER" id="PTHR34697:SF2">
    <property type="entry name" value="PHOSPHATIDYLGLYCEROL LYSYLTRANSFERASE"/>
    <property type="match status" value="1"/>
</dbReference>
<keyword evidence="8" id="KW-1185">Reference proteome</keyword>
<dbReference type="KEGG" id="maw:19250021"/>
<dbReference type="eggNOG" id="ENOG502S16U">
    <property type="taxonomic scope" value="Eukaryota"/>
</dbReference>
<dbReference type="GO" id="GO:0005886">
    <property type="term" value="C:plasma membrane"/>
    <property type="evidence" value="ECO:0007669"/>
    <property type="project" value="UniProtKB-SubCell"/>
</dbReference>
<evidence type="ECO:0000313" key="7">
    <source>
        <dbReference type="EMBL" id="EFY88237.1"/>
    </source>
</evidence>
<dbReference type="AlphaFoldDB" id="E9E762"/>
<dbReference type="Proteomes" id="UP000002499">
    <property type="component" value="Unassembled WGS sequence"/>
</dbReference>
<dbReference type="InParanoid" id="E9E762"/>